<dbReference type="EMBL" id="VJMH01005217">
    <property type="protein sequence ID" value="KAF0698840.1"/>
    <property type="molecule type" value="Genomic_DNA"/>
</dbReference>
<evidence type="ECO:0000313" key="3">
    <source>
        <dbReference type="EMBL" id="VFT87437.1"/>
    </source>
</evidence>
<reference evidence="3 4" key="1">
    <citation type="submission" date="2019-03" db="EMBL/GenBank/DDBJ databases">
        <authorList>
            <person name="Gaulin E."/>
            <person name="Dumas B."/>
        </authorList>
    </citation>
    <scope>NUCLEOTIDE SEQUENCE [LARGE SCALE GENOMIC DNA]</scope>
    <source>
        <strain evidence="3">CBS 568.67</strain>
    </source>
</reference>
<feature type="compositionally biased region" description="Acidic residues" evidence="1">
    <location>
        <begin position="335"/>
        <end position="364"/>
    </location>
</feature>
<gene>
    <name evidence="3" type="primary">Aste57867_10564</name>
    <name evidence="2" type="ORF">As57867_010524</name>
    <name evidence="3" type="ORF">ASTE57867_10564</name>
</gene>
<feature type="region of interest" description="Disordered" evidence="1">
    <location>
        <begin position="177"/>
        <end position="234"/>
    </location>
</feature>
<feature type="compositionally biased region" description="Acidic residues" evidence="1">
    <location>
        <begin position="310"/>
        <end position="326"/>
    </location>
</feature>
<evidence type="ECO:0000313" key="4">
    <source>
        <dbReference type="Proteomes" id="UP000332933"/>
    </source>
</evidence>
<evidence type="ECO:0000256" key="1">
    <source>
        <dbReference type="SAM" id="MobiDB-lite"/>
    </source>
</evidence>
<sequence>MSFSACTSAAVRAVLAKACADLAADETVEQVDIYRRLAQEAKILFDTEKLRERVRTHPLTAEAAAAHPSLVDFVVDESVTHYDAERNCTMDGAVTFTAKVTTASTKGPPAKTKAKHVAPRLQCTYAYERRYAGEPFGTTVSFDVHAIFGHGQKKRLVSAVFRISGRYPVSYYERLAGAGDEPEGDEEQVSGDEEEQEGDNEEQEADEANANDEYEGGNGGDEEDEGGEKEEGDDEMAGLRVLGENEKNWEYIESFEFEQETLEEIHTWLVSAMKGDDGDEPSVQDTMGYILAMPFHEDEFAVDDRIFDVVFDDDDDEDEEGGEGDQDGSANGEGGGDEEEGDDKEEVGDEEGDEDEEEEEDGDE</sequence>
<accession>A0A485KQP1</accession>
<name>A0A485KQP1_9STRA</name>
<keyword evidence="4" id="KW-1185">Reference proteome</keyword>
<evidence type="ECO:0000313" key="2">
    <source>
        <dbReference type="EMBL" id="KAF0698840.1"/>
    </source>
</evidence>
<reference evidence="2" key="2">
    <citation type="submission" date="2019-06" db="EMBL/GenBank/DDBJ databases">
        <title>Genomics analysis of Aphanomyces spp. identifies a new class of oomycete effector associated with host adaptation.</title>
        <authorList>
            <person name="Gaulin E."/>
        </authorList>
    </citation>
    <scope>NUCLEOTIDE SEQUENCE</scope>
    <source>
        <strain evidence="2">CBS 578.67</strain>
    </source>
</reference>
<proteinExistence type="predicted"/>
<dbReference type="OrthoDB" id="126538at2759"/>
<protein>
    <submittedName>
        <fullName evidence="3">Aste57867_10564 protein</fullName>
    </submittedName>
</protein>
<dbReference type="EMBL" id="CAADRA010005238">
    <property type="protein sequence ID" value="VFT87437.1"/>
    <property type="molecule type" value="Genomic_DNA"/>
</dbReference>
<feature type="region of interest" description="Disordered" evidence="1">
    <location>
        <begin position="308"/>
        <end position="364"/>
    </location>
</feature>
<feature type="compositionally biased region" description="Acidic residues" evidence="1">
    <location>
        <begin position="180"/>
        <end position="234"/>
    </location>
</feature>
<organism evidence="3 4">
    <name type="scientific">Aphanomyces stellatus</name>
    <dbReference type="NCBI Taxonomy" id="120398"/>
    <lineage>
        <taxon>Eukaryota</taxon>
        <taxon>Sar</taxon>
        <taxon>Stramenopiles</taxon>
        <taxon>Oomycota</taxon>
        <taxon>Saprolegniomycetes</taxon>
        <taxon>Saprolegniales</taxon>
        <taxon>Verrucalvaceae</taxon>
        <taxon>Aphanomyces</taxon>
    </lineage>
</organism>
<dbReference type="Proteomes" id="UP000332933">
    <property type="component" value="Unassembled WGS sequence"/>
</dbReference>
<dbReference type="AlphaFoldDB" id="A0A485KQP1"/>